<dbReference type="PANTHER" id="PTHR23349:SF62">
    <property type="entry name" value="MUSCULIN"/>
    <property type="match status" value="1"/>
</dbReference>
<comment type="subcellular location">
    <subcellularLocation>
        <location evidence="1">Nucleus</location>
    </subcellularLocation>
</comment>
<keyword evidence="3" id="KW-0238">DNA-binding</keyword>
<accession>A0A3B3RXK5</accession>
<dbReference type="RefSeq" id="XP_023650512.1">
    <property type="nucleotide sequence ID" value="XM_023794744.2"/>
</dbReference>
<dbReference type="OrthoDB" id="6233288at2759"/>
<dbReference type="GO" id="GO:0007519">
    <property type="term" value="P:skeletal muscle tissue development"/>
    <property type="evidence" value="ECO:0007669"/>
    <property type="project" value="Ensembl"/>
</dbReference>
<feature type="domain" description="BHLH" evidence="7">
    <location>
        <begin position="74"/>
        <end position="126"/>
    </location>
</feature>
<evidence type="ECO:0000256" key="3">
    <source>
        <dbReference type="ARBA" id="ARBA00023125"/>
    </source>
</evidence>
<keyword evidence="5" id="KW-0539">Nucleus</keyword>
<evidence type="ECO:0000256" key="5">
    <source>
        <dbReference type="ARBA" id="ARBA00023242"/>
    </source>
</evidence>
<keyword evidence="9" id="KW-1185">Reference proteome</keyword>
<dbReference type="Proteomes" id="UP000261540">
    <property type="component" value="Unplaced"/>
</dbReference>
<dbReference type="GeneID" id="111834908"/>
<evidence type="ECO:0000259" key="7">
    <source>
        <dbReference type="PROSITE" id="PS50888"/>
    </source>
</evidence>
<dbReference type="Ensembl" id="ENSPKIT00000003722.1">
    <property type="protein sequence ID" value="ENSPKIP00000023048.1"/>
    <property type="gene ID" value="ENSPKIG00000006835.1"/>
</dbReference>
<dbReference type="GO" id="GO:0046983">
    <property type="term" value="F:protein dimerization activity"/>
    <property type="evidence" value="ECO:0007669"/>
    <property type="project" value="InterPro"/>
</dbReference>
<evidence type="ECO:0000256" key="6">
    <source>
        <dbReference type="SAM" id="MobiDB-lite"/>
    </source>
</evidence>
<feature type="compositionally biased region" description="Basic and acidic residues" evidence="6">
    <location>
        <begin position="64"/>
        <end position="73"/>
    </location>
</feature>
<dbReference type="GeneTree" id="ENSGT00940000160438"/>
<sequence length="172" mass="19053">MSTGSLSDVEDLQELPVQRLDIQYGRSKRDRAKEQLYSSEDEISTGERFKSGKKRGARAGTGDARLEKGDGRQSQRNAANARERARMRVLSRAFSRLKTSLPWVPADTKLSKLDTLRLASSYISHLRQLLREDAYDGGLVPPGSLTWPFMVPGRPEDAKDSSPSSRLCGATA</sequence>
<keyword evidence="4" id="KW-0804">Transcription</keyword>
<name>A0A3B3RXK5_9TELE</name>
<dbReference type="InterPro" id="IPR036638">
    <property type="entry name" value="HLH_DNA-bd_sf"/>
</dbReference>
<dbReference type="GO" id="GO:0005634">
    <property type="term" value="C:nucleus"/>
    <property type="evidence" value="ECO:0007669"/>
    <property type="project" value="UniProtKB-SubCell"/>
</dbReference>
<evidence type="ECO:0000256" key="1">
    <source>
        <dbReference type="ARBA" id="ARBA00004123"/>
    </source>
</evidence>
<proteinExistence type="predicted"/>
<evidence type="ECO:0000256" key="2">
    <source>
        <dbReference type="ARBA" id="ARBA00023015"/>
    </source>
</evidence>
<dbReference type="GO" id="GO:0000981">
    <property type="term" value="F:DNA-binding transcription factor activity, RNA polymerase II-specific"/>
    <property type="evidence" value="ECO:0007669"/>
    <property type="project" value="TreeGrafter"/>
</dbReference>
<dbReference type="AlphaFoldDB" id="A0A3B3RXK5"/>
<dbReference type="Gene3D" id="4.10.280.10">
    <property type="entry name" value="Helix-loop-helix DNA-binding domain"/>
    <property type="match status" value="1"/>
</dbReference>
<evidence type="ECO:0000313" key="9">
    <source>
        <dbReference type="Proteomes" id="UP000261540"/>
    </source>
</evidence>
<dbReference type="InterPro" id="IPR011598">
    <property type="entry name" value="bHLH_dom"/>
</dbReference>
<dbReference type="PROSITE" id="PS50888">
    <property type="entry name" value="BHLH"/>
    <property type="match status" value="1"/>
</dbReference>
<reference evidence="8" key="2">
    <citation type="submission" date="2025-09" db="UniProtKB">
        <authorList>
            <consortium name="Ensembl"/>
        </authorList>
    </citation>
    <scope>IDENTIFICATION</scope>
</reference>
<protein>
    <submittedName>
        <fullName evidence="8">Musculin</fullName>
    </submittedName>
</protein>
<dbReference type="Pfam" id="PF00010">
    <property type="entry name" value="HLH"/>
    <property type="match status" value="1"/>
</dbReference>
<dbReference type="FunFam" id="4.10.280.10:FF:000010">
    <property type="entry name" value="Scleraxis bHLH transcription factor"/>
    <property type="match status" value="1"/>
</dbReference>
<dbReference type="SUPFAM" id="SSF47459">
    <property type="entry name" value="HLH, helix-loop-helix DNA-binding domain"/>
    <property type="match status" value="1"/>
</dbReference>
<evidence type="ECO:0000256" key="4">
    <source>
        <dbReference type="ARBA" id="ARBA00023163"/>
    </source>
</evidence>
<dbReference type="SMART" id="SM00353">
    <property type="entry name" value="HLH"/>
    <property type="match status" value="1"/>
</dbReference>
<dbReference type="InterPro" id="IPR050283">
    <property type="entry name" value="E-box_TF_Regulators"/>
</dbReference>
<keyword evidence="2" id="KW-0805">Transcription regulation</keyword>
<evidence type="ECO:0000313" key="8">
    <source>
        <dbReference type="Ensembl" id="ENSPKIP00000023048.1"/>
    </source>
</evidence>
<dbReference type="GO" id="GO:0000977">
    <property type="term" value="F:RNA polymerase II transcription regulatory region sequence-specific DNA binding"/>
    <property type="evidence" value="ECO:0007669"/>
    <property type="project" value="TreeGrafter"/>
</dbReference>
<feature type="region of interest" description="Disordered" evidence="6">
    <location>
        <begin position="22"/>
        <end position="83"/>
    </location>
</feature>
<organism evidence="8 9">
    <name type="scientific">Paramormyrops kingsleyae</name>
    <dbReference type="NCBI Taxonomy" id="1676925"/>
    <lineage>
        <taxon>Eukaryota</taxon>
        <taxon>Metazoa</taxon>
        <taxon>Chordata</taxon>
        <taxon>Craniata</taxon>
        <taxon>Vertebrata</taxon>
        <taxon>Euteleostomi</taxon>
        <taxon>Actinopterygii</taxon>
        <taxon>Neopterygii</taxon>
        <taxon>Teleostei</taxon>
        <taxon>Osteoglossocephala</taxon>
        <taxon>Osteoglossomorpha</taxon>
        <taxon>Osteoglossiformes</taxon>
        <taxon>Mormyridae</taxon>
        <taxon>Paramormyrops</taxon>
    </lineage>
</organism>
<dbReference type="STRING" id="1676925.ENSPKIP00000023048"/>
<feature type="region of interest" description="Disordered" evidence="6">
    <location>
        <begin position="151"/>
        <end position="172"/>
    </location>
</feature>
<dbReference type="PANTHER" id="PTHR23349">
    <property type="entry name" value="BASIC HELIX-LOOP-HELIX TRANSCRIPTION FACTOR, TWIST"/>
    <property type="match status" value="1"/>
</dbReference>
<reference evidence="8" key="1">
    <citation type="submission" date="2025-08" db="UniProtKB">
        <authorList>
            <consortium name="Ensembl"/>
        </authorList>
    </citation>
    <scope>IDENTIFICATION</scope>
</reference>